<feature type="transmembrane region" description="Helical" evidence="1">
    <location>
        <begin position="124"/>
        <end position="148"/>
    </location>
</feature>
<accession>A0A078AB33</accession>
<proteinExistence type="predicted"/>
<sequence length="212" mass="24453">MILYFMLWFSNYAVFLMFTFLIKNHRYGHGADKQKGFTVLVYIFHVLYASAFVGAFIPGYGAACSADISYPYVFHHLIGIDFLLAIVGVVFYVKKLYMRHDYLPIENEGADDPKILSFKKQTKFYTILHMIFASIQVGLISMLGIFVIQNSNHLICIDDGLKWNYNSVFANSFVTFQIIMVILHCAICVNVYYRIPKSFGILEEEKEKQANE</sequence>
<feature type="transmembrane region" description="Helical" evidence="1">
    <location>
        <begin position="168"/>
        <end position="193"/>
    </location>
</feature>
<feature type="transmembrane region" description="Helical" evidence="1">
    <location>
        <begin position="6"/>
        <end position="24"/>
    </location>
</feature>
<keyword evidence="1" id="KW-0812">Transmembrane</keyword>
<dbReference type="InParanoid" id="A0A078AB33"/>
<feature type="transmembrane region" description="Helical" evidence="1">
    <location>
        <begin position="72"/>
        <end position="93"/>
    </location>
</feature>
<evidence type="ECO:0000313" key="3">
    <source>
        <dbReference type="Proteomes" id="UP000039865"/>
    </source>
</evidence>
<keyword evidence="1" id="KW-0472">Membrane</keyword>
<feature type="transmembrane region" description="Helical" evidence="1">
    <location>
        <begin position="36"/>
        <end position="60"/>
    </location>
</feature>
<dbReference type="AlphaFoldDB" id="A0A078AB33"/>
<name>A0A078AB33_STYLE</name>
<evidence type="ECO:0000256" key="1">
    <source>
        <dbReference type="SAM" id="Phobius"/>
    </source>
</evidence>
<dbReference type="Proteomes" id="UP000039865">
    <property type="component" value="Unassembled WGS sequence"/>
</dbReference>
<gene>
    <name evidence="2" type="primary">Contig18795.g19938</name>
    <name evidence="2" type="ORF">STYLEM_6967</name>
</gene>
<keyword evidence="3" id="KW-1185">Reference proteome</keyword>
<organism evidence="2 3">
    <name type="scientific">Stylonychia lemnae</name>
    <name type="common">Ciliate</name>
    <dbReference type="NCBI Taxonomy" id="5949"/>
    <lineage>
        <taxon>Eukaryota</taxon>
        <taxon>Sar</taxon>
        <taxon>Alveolata</taxon>
        <taxon>Ciliophora</taxon>
        <taxon>Intramacronucleata</taxon>
        <taxon>Spirotrichea</taxon>
        <taxon>Stichotrichia</taxon>
        <taxon>Sporadotrichida</taxon>
        <taxon>Oxytrichidae</taxon>
        <taxon>Stylonychinae</taxon>
        <taxon>Stylonychia</taxon>
    </lineage>
</organism>
<dbReference type="EMBL" id="CCKQ01006677">
    <property type="protein sequence ID" value="CDW77998.1"/>
    <property type="molecule type" value="Genomic_DNA"/>
</dbReference>
<reference evidence="2 3" key="1">
    <citation type="submission" date="2014-06" db="EMBL/GenBank/DDBJ databases">
        <authorList>
            <person name="Swart Estienne"/>
        </authorList>
    </citation>
    <scope>NUCLEOTIDE SEQUENCE [LARGE SCALE GENOMIC DNA]</scope>
    <source>
        <strain evidence="2 3">130c</strain>
    </source>
</reference>
<keyword evidence="1" id="KW-1133">Transmembrane helix</keyword>
<evidence type="ECO:0000313" key="2">
    <source>
        <dbReference type="EMBL" id="CDW77998.1"/>
    </source>
</evidence>
<protein>
    <submittedName>
        <fullName evidence="2">Uncharacterized protein</fullName>
    </submittedName>
</protein>